<proteinExistence type="predicted"/>
<gene>
    <name evidence="1" type="ORF">EVAR_30858_1</name>
</gene>
<comment type="caution">
    <text evidence="1">The sequence shown here is derived from an EMBL/GenBank/DDBJ whole genome shotgun (WGS) entry which is preliminary data.</text>
</comment>
<keyword evidence="2" id="KW-1185">Reference proteome</keyword>
<dbReference type="AlphaFoldDB" id="A0A4C1XQL8"/>
<evidence type="ECO:0000313" key="2">
    <source>
        <dbReference type="Proteomes" id="UP000299102"/>
    </source>
</evidence>
<evidence type="ECO:0000313" key="1">
    <source>
        <dbReference type="EMBL" id="GBP65798.1"/>
    </source>
</evidence>
<name>A0A4C1XQL8_EUMVA</name>
<protein>
    <submittedName>
        <fullName evidence="1">Uncharacterized protein</fullName>
    </submittedName>
</protein>
<sequence length="136" mass="15839">MRYFRQLHHNKTNAQSDLVSCHNKTEASRVTVTDSPNSETKLPRSYWSISTRGRHVPLAGPSPFFHVATCYTSASASAPHQFMRMRMQMRMSKLMRMFRMCGCGCEYSQHPYYRHRETKLGARRRGKSAEETPQYT</sequence>
<accession>A0A4C1XQL8</accession>
<dbReference type="Proteomes" id="UP000299102">
    <property type="component" value="Unassembled WGS sequence"/>
</dbReference>
<dbReference type="EMBL" id="BGZK01000939">
    <property type="protein sequence ID" value="GBP65798.1"/>
    <property type="molecule type" value="Genomic_DNA"/>
</dbReference>
<organism evidence="1 2">
    <name type="scientific">Eumeta variegata</name>
    <name type="common">Bagworm moth</name>
    <name type="synonym">Eumeta japonica</name>
    <dbReference type="NCBI Taxonomy" id="151549"/>
    <lineage>
        <taxon>Eukaryota</taxon>
        <taxon>Metazoa</taxon>
        <taxon>Ecdysozoa</taxon>
        <taxon>Arthropoda</taxon>
        <taxon>Hexapoda</taxon>
        <taxon>Insecta</taxon>
        <taxon>Pterygota</taxon>
        <taxon>Neoptera</taxon>
        <taxon>Endopterygota</taxon>
        <taxon>Lepidoptera</taxon>
        <taxon>Glossata</taxon>
        <taxon>Ditrysia</taxon>
        <taxon>Tineoidea</taxon>
        <taxon>Psychidae</taxon>
        <taxon>Oiketicinae</taxon>
        <taxon>Eumeta</taxon>
    </lineage>
</organism>
<reference evidence="1 2" key="1">
    <citation type="journal article" date="2019" name="Commun. Biol.">
        <title>The bagworm genome reveals a unique fibroin gene that provides high tensile strength.</title>
        <authorList>
            <person name="Kono N."/>
            <person name="Nakamura H."/>
            <person name="Ohtoshi R."/>
            <person name="Tomita M."/>
            <person name="Numata K."/>
            <person name="Arakawa K."/>
        </authorList>
    </citation>
    <scope>NUCLEOTIDE SEQUENCE [LARGE SCALE GENOMIC DNA]</scope>
</reference>